<evidence type="ECO:0000256" key="7">
    <source>
        <dbReference type="RuleBase" id="RU361168"/>
    </source>
</evidence>
<organism evidence="10 11">
    <name type="scientific">Chrysodeixis includens</name>
    <name type="common">Soybean looper</name>
    <name type="synonym">Pseudoplusia includens</name>
    <dbReference type="NCBI Taxonomy" id="689277"/>
    <lineage>
        <taxon>Eukaryota</taxon>
        <taxon>Metazoa</taxon>
        <taxon>Ecdysozoa</taxon>
        <taxon>Arthropoda</taxon>
        <taxon>Hexapoda</taxon>
        <taxon>Insecta</taxon>
        <taxon>Pterygota</taxon>
        <taxon>Neoptera</taxon>
        <taxon>Endopterygota</taxon>
        <taxon>Lepidoptera</taxon>
        <taxon>Glossata</taxon>
        <taxon>Ditrysia</taxon>
        <taxon>Noctuoidea</taxon>
        <taxon>Noctuidae</taxon>
        <taxon>Plusiinae</taxon>
        <taxon>Chrysodeixis</taxon>
    </lineage>
</organism>
<dbReference type="GO" id="GO:0009311">
    <property type="term" value="P:oligosaccharide metabolic process"/>
    <property type="evidence" value="ECO:0007669"/>
    <property type="project" value="TreeGrafter"/>
</dbReference>
<dbReference type="PANTHER" id="PTHR11452:SF66">
    <property type="entry name" value="ALPHA-GALACTOSIDASE"/>
    <property type="match status" value="1"/>
</dbReference>
<protein>
    <recommendedName>
        <fullName evidence="3 7">Alpha-galactosidase</fullName>
        <ecNumber evidence="7">3.2.1.-</ecNumber>
    </recommendedName>
</protein>
<evidence type="ECO:0000256" key="5">
    <source>
        <dbReference type="ARBA" id="ARBA00022801"/>
    </source>
</evidence>
<keyword evidence="5 7" id="KW-0378">Hydrolase</keyword>
<dbReference type="PRINTS" id="PR00740">
    <property type="entry name" value="GLHYDRLASE27"/>
</dbReference>
<dbReference type="InterPro" id="IPR017853">
    <property type="entry name" value="GH"/>
</dbReference>
<dbReference type="Pfam" id="PF17801">
    <property type="entry name" value="Melibiase_C"/>
    <property type="match status" value="1"/>
</dbReference>
<feature type="chain" id="PRO_5040508841" description="Alpha-galactosidase" evidence="8">
    <location>
        <begin position="19"/>
        <end position="408"/>
    </location>
</feature>
<dbReference type="EMBL" id="LR824021">
    <property type="protein sequence ID" value="CAH0590125.1"/>
    <property type="molecule type" value="Genomic_DNA"/>
</dbReference>
<sequence length="408" mass="46317">MLLQAICIVFCGLLSVQALDNGLALTPPMGWLSWLRYGCTIDCDAKPKECISEHLIRRIADLLVSEGYVAAGYEYIIIDDCWLEKQRSAKGLMVPDRKRFPNGMKALADYVHSKGLKFGMYQDIGTKTCEGYPGLQGHELYDADTFGAWEIDYLKVDGCYANVNGMSQAYPRFGRMLNATGRPILYGCSWPFFQETNNVHSNYTAVAENCNIWRNYYDIRNNWNSVLTTMLWIGDNQKRLAPFAGPGHWNDPDMLVIGNSGLTVDQAEVQMAIWSILAAPLMMSVELEDMQPAFKRILLNRDVIAVNQDKLGKQGLRVWRSGEAGERSQLEIWHRKLSGGARALAFVNRHNHPTEVTFTHSEMKLPQKDYNIQDLFKPENQQSLKQNANLTLHIKATGVMFYKFILIQ</sequence>
<evidence type="ECO:0000256" key="8">
    <source>
        <dbReference type="SAM" id="SignalP"/>
    </source>
</evidence>
<dbReference type="PROSITE" id="PS00512">
    <property type="entry name" value="ALPHA_GALACTOSIDASE"/>
    <property type="match status" value="1"/>
</dbReference>
<dbReference type="GO" id="GO:0005737">
    <property type="term" value="C:cytoplasm"/>
    <property type="evidence" value="ECO:0007669"/>
    <property type="project" value="TreeGrafter"/>
</dbReference>
<dbReference type="EC" id="3.2.1.-" evidence="7"/>
<dbReference type="InterPro" id="IPR000111">
    <property type="entry name" value="Glyco_hydro_27/36_CS"/>
</dbReference>
<dbReference type="Pfam" id="PF16499">
    <property type="entry name" value="Melibiase_2"/>
    <property type="match status" value="1"/>
</dbReference>
<dbReference type="InterPro" id="IPR041233">
    <property type="entry name" value="Melibiase_C"/>
</dbReference>
<evidence type="ECO:0000256" key="4">
    <source>
        <dbReference type="ARBA" id="ARBA00022729"/>
    </source>
</evidence>
<gene>
    <name evidence="10" type="ORF">CINC_LOCUS4703</name>
</gene>
<keyword evidence="11" id="KW-1185">Reference proteome</keyword>
<proteinExistence type="inferred from homology"/>
<dbReference type="InterPro" id="IPR002241">
    <property type="entry name" value="Glyco_hydro_27"/>
</dbReference>
<dbReference type="AlphaFoldDB" id="A0A9P0FRB6"/>
<dbReference type="OrthoDB" id="5795902at2759"/>
<dbReference type="InterPro" id="IPR013785">
    <property type="entry name" value="Aldolase_TIM"/>
</dbReference>
<evidence type="ECO:0000256" key="3">
    <source>
        <dbReference type="ARBA" id="ARBA00012755"/>
    </source>
</evidence>
<dbReference type="GO" id="GO:0004557">
    <property type="term" value="F:alpha-galactosidase activity"/>
    <property type="evidence" value="ECO:0007669"/>
    <property type="project" value="UniProtKB-EC"/>
</dbReference>
<feature type="domain" description="Alpha galactosidase C-terminal" evidence="9">
    <location>
        <begin position="329"/>
        <end position="404"/>
    </location>
</feature>
<evidence type="ECO:0000256" key="1">
    <source>
        <dbReference type="ARBA" id="ARBA00001255"/>
    </source>
</evidence>
<accession>A0A9P0FRB6</accession>
<keyword evidence="6 7" id="KW-0326">Glycosidase</keyword>
<dbReference type="Proteomes" id="UP001154114">
    <property type="component" value="Chromosome 18"/>
</dbReference>
<keyword evidence="7" id="KW-1015">Disulfide bond</keyword>
<dbReference type="FunFam" id="3.20.20.70:FF:000197">
    <property type="entry name" value="Alpha-galactosidase"/>
    <property type="match status" value="1"/>
</dbReference>
<evidence type="ECO:0000313" key="10">
    <source>
        <dbReference type="EMBL" id="CAH0590125.1"/>
    </source>
</evidence>
<dbReference type="SUPFAM" id="SSF51011">
    <property type="entry name" value="Glycosyl hydrolase domain"/>
    <property type="match status" value="1"/>
</dbReference>
<dbReference type="CDD" id="cd14792">
    <property type="entry name" value="GH27"/>
    <property type="match status" value="1"/>
</dbReference>
<dbReference type="Gene3D" id="3.20.20.70">
    <property type="entry name" value="Aldolase class I"/>
    <property type="match status" value="1"/>
</dbReference>
<feature type="signal peptide" evidence="8">
    <location>
        <begin position="1"/>
        <end position="18"/>
    </location>
</feature>
<evidence type="ECO:0000256" key="2">
    <source>
        <dbReference type="ARBA" id="ARBA00009743"/>
    </source>
</evidence>
<dbReference type="InterPro" id="IPR013780">
    <property type="entry name" value="Glyco_hydro_b"/>
</dbReference>
<name>A0A9P0FRB6_CHRIL</name>
<dbReference type="PANTHER" id="PTHR11452">
    <property type="entry name" value="ALPHA-GALACTOSIDASE/ALPHA-N-ACETYLGALACTOSAMINIDASE"/>
    <property type="match status" value="1"/>
</dbReference>
<evidence type="ECO:0000256" key="6">
    <source>
        <dbReference type="ARBA" id="ARBA00023295"/>
    </source>
</evidence>
<evidence type="ECO:0000313" key="11">
    <source>
        <dbReference type="Proteomes" id="UP001154114"/>
    </source>
</evidence>
<comment type="catalytic activity">
    <reaction evidence="1">
        <text>Hydrolysis of terminal, non-reducing alpha-D-galactose residues in alpha-D-galactosides, including galactose oligosaccharides, galactomannans and galactolipids.</text>
        <dbReference type="EC" id="3.2.1.22"/>
    </reaction>
</comment>
<comment type="similarity">
    <text evidence="2 7">Belongs to the glycosyl hydrolase 27 family.</text>
</comment>
<keyword evidence="4 8" id="KW-0732">Signal</keyword>
<dbReference type="SUPFAM" id="SSF51445">
    <property type="entry name" value="(Trans)glycosidases"/>
    <property type="match status" value="1"/>
</dbReference>
<dbReference type="Gene3D" id="2.60.40.1180">
    <property type="entry name" value="Golgi alpha-mannosidase II"/>
    <property type="match status" value="1"/>
</dbReference>
<reference evidence="10" key="1">
    <citation type="submission" date="2021-12" db="EMBL/GenBank/DDBJ databases">
        <authorList>
            <person name="King R."/>
        </authorList>
    </citation>
    <scope>NUCLEOTIDE SEQUENCE</scope>
</reference>
<comment type="subunit">
    <text evidence="7">Homodimer.</text>
</comment>
<dbReference type="GO" id="GO:0016139">
    <property type="term" value="P:glycoside catabolic process"/>
    <property type="evidence" value="ECO:0007669"/>
    <property type="project" value="TreeGrafter"/>
</dbReference>
<evidence type="ECO:0000259" key="9">
    <source>
        <dbReference type="Pfam" id="PF17801"/>
    </source>
</evidence>